<proteinExistence type="predicted"/>
<feature type="compositionally biased region" description="Low complexity" evidence="1">
    <location>
        <begin position="64"/>
        <end position="93"/>
    </location>
</feature>
<evidence type="ECO:0000313" key="2">
    <source>
        <dbReference type="EMBL" id="QLQ80794.1"/>
    </source>
</evidence>
<keyword evidence="3" id="KW-1185">Reference proteome</keyword>
<feature type="region of interest" description="Disordered" evidence="1">
    <location>
        <begin position="54"/>
        <end position="104"/>
    </location>
</feature>
<name>A0A7H9HST6_9SACH</name>
<dbReference type="EMBL" id="CP059271">
    <property type="protein sequence ID" value="QLQ80794.1"/>
    <property type="molecule type" value="Genomic_DNA"/>
</dbReference>
<reference evidence="2 3" key="1">
    <citation type="submission" date="2020-06" db="EMBL/GenBank/DDBJ databases">
        <title>The yeast mating-type switching endonuclease HO is a domesticated member of an unorthodox homing genetic element family.</title>
        <authorList>
            <person name="Coughlan A.Y."/>
            <person name="Lombardi L."/>
            <person name="Braun-Galleani S."/>
            <person name="Martos A.R."/>
            <person name="Galeote V."/>
            <person name="Bigey F."/>
            <person name="Dequin S."/>
            <person name="Byrne K.P."/>
            <person name="Wolfe K.H."/>
        </authorList>
    </citation>
    <scope>NUCLEOTIDE SEQUENCE [LARGE SCALE GENOMIC DNA]</scope>
    <source>
        <strain evidence="2 3">CBS2947</strain>
    </source>
</reference>
<evidence type="ECO:0000313" key="3">
    <source>
        <dbReference type="Proteomes" id="UP000510647"/>
    </source>
</evidence>
<organism evidence="2 3">
    <name type="scientific">Torulaspora globosa</name>
    <dbReference type="NCBI Taxonomy" id="48254"/>
    <lineage>
        <taxon>Eukaryota</taxon>
        <taxon>Fungi</taxon>
        <taxon>Dikarya</taxon>
        <taxon>Ascomycota</taxon>
        <taxon>Saccharomycotina</taxon>
        <taxon>Saccharomycetes</taxon>
        <taxon>Saccharomycetales</taxon>
        <taxon>Saccharomycetaceae</taxon>
        <taxon>Torulaspora</taxon>
    </lineage>
</organism>
<sequence length="170" mass="18235">MILIKDWWLTVDGVDGESVSGSGLLWMGLTMVQNGTVQNGGVKLTGWAQAAARALPKQQPRPKAAASSLKTGSSSSDVLAGAASTSSVSSANGRAKKKTVRQPYNRDEVRSYMKSLFEEQVAGIGNQETFSTGRGSQRKDGSLDWGTVTSNKYKNRKYGCLNEIVQVLCK</sequence>
<dbReference type="Proteomes" id="UP000510647">
    <property type="component" value="Chromosome 5"/>
</dbReference>
<evidence type="ECO:0000256" key="1">
    <source>
        <dbReference type="SAM" id="MobiDB-lite"/>
    </source>
</evidence>
<gene>
    <name evidence="2" type="ORF">HG537_0E01490</name>
</gene>
<accession>A0A7H9HST6</accession>
<feature type="region of interest" description="Disordered" evidence="1">
    <location>
        <begin position="128"/>
        <end position="147"/>
    </location>
</feature>
<dbReference type="OrthoDB" id="4036571at2759"/>
<protein>
    <submittedName>
        <fullName evidence="2">Uncharacterized protein</fullName>
    </submittedName>
</protein>
<dbReference type="AlphaFoldDB" id="A0A7H9HST6"/>